<evidence type="ECO:0000313" key="3">
    <source>
        <dbReference type="EMBL" id="ADG78079.1"/>
    </source>
</evidence>
<feature type="signal peptide" evidence="2">
    <location>
        <begin position="1"/>
        <end position="27"/>
    </location>
</feature>
<dbReference type="eggNOG" id="ENOG50320VZ">
    <property type="taxonomic scope" value="Bacteria"/>
</dbReference>
<dbReference type="PROSITE" id="PS51257">
    <property type="entry name" value="PROKAR_LIPOPROTEIN"/>
    <property type="match status" value="1"/>
</dbReference>
<keyword evidence="4" id="KW-1185">Reference proteome</keyword>
<gene>
    <name evidence="3" type="ordered locus">Tpau_1452</name>
</gene>
<dbReference type="STRING" id="521096.Tpau_1452"/>
<dbReference type="RefSeq" id="WP_013126113.1">
    <property type="nucleotide sequence ID" value="NC_014158.1"/>
</dbReference>
<name>D5UXI7_TSUPD</name>
<dbReference type="AlphaFoldDB" id="D5UXI7"/>
<feature type="chain" id="PRO_5038695498" evidence="2">
    <location>
        <begin position="28"/>
        <end position="175"/>
    </location>
</feature>
<dbReference type="HOGENOM" id="CLU_1545943_0_0_11"/>
<proteinExistence type="predicted"/>
<reference evidence="4" key="1">
    <citation type="submission" date="2010-03" db="EMBL/GenBank/DDBJ databases">
        <title>The complete chromosome of Tsukamurella paurometabola DSM 20162.</title>
        <authorList>
            <consortium name="US DOE Joint Genome Institute (JGI-PGF)"/>
            <person name="Lucas S."/>
            <person name="Copeland A."/>
            <person name="Lapidus A."/>
            <person name="Glavina del Rio T."/>
            <person name="Dalin E."/>
            <person name="Tice H."/>
            <person name="Bruce D."/>
            <person name="Goodwin L."/>
            <person name="Pitluck S."/>
            <person name="Kyrpides N."/>
            <person name="Mavromatis K."/>
            <person name="Ivanova N."/>
            <person name="Mikhailova N."/>
            <person name="Munk A.C."/>
            <person name="Brettin T."/>
            <person name="Detter J.C."/>
            <person name="Tapia R."/>
            <person name="Han C."/>
            <person name="Larimer F."/>
            <person name="Land M."/>
            <person name="Hauser L."/>
            <person name="Markowitz V."/>
            <person name="Cheng J.-F."/>
            <person name="Hugenholtz P."/>
            <person name="Woyke T."/>
            <person name="Wu D."/>
            <person name="Jando M."/>
            <person name="Brambilla E."/>
            <person name="Klenk H.-P."/>
            <person name="Eisen J.A."/>
        </authorList>
    </citation>
    <scope>NUCLEOTIDE SEQUENCE [LARGE SCALE GENOMIC DNA]</scope>
    <source>
        <strain evidence="4">ATCC 8368 / DSM 20162 / CCUG 35730 / CIP 100753 / JCM 10117 / KCTC 9821 / NBRC 16120 / NCIMB 702349 / NCTC 13040</strain>
    </source>
</reference>
<dbReference type="EMBL" id="CP001966">
    <property type="protein sequence ID" value="ADG78079.1"/>
    <property type="molecule type" value="Genomic_DNA"/>
</dbReference>
<sequence>MGARFYAVAALAVGAVALTGCSSTVSGDAVPEPGTPVTETVTAAPTPSSTAPPSSRATSVPIAIPDNGNGYTFMQTKSGKARCRVSTTGAGCQLEFDKPGPKTETGDRANGVNVGRDGTLTYVLGDIGVVNPATLDYATYTARGWTIEASFEGTRFTNNGTGHGMFVSTTGARAF</sequence>
<dbReference type="Proteomes" id="UP000001213">
    <property type="component" value="Chromosome"/>
</dbReference>
<dbReference type="KEGG" id="tpr:Tpau_1452"/>
<evidence type="ECO:0000256" key="1">
    <source>
        <dbReference type="SAM" id="MobiDB-lite"/>
    </source>
</evidence>
<evidence type="ECO:0000256" key="2">
    <source>
        <dbReference type="SAM" id="SignalP"/>
    </source>
</evidence>
<organism evidence="3 4">
    <name type="scientific">Tsukamurella paurometabola (strain ATCC 8368 / DSM 20162 / CCUG 35730 / CIP 100753 / JCM 10117 / KCTC 9821 / NBRC 16120 / NCIMB 702349 / NCTC 13040)</name>
    <name type="common">Corynebacterium paurometabolum</name>
    <dbReference type="NCBI Taxonomy" id="521096"/>
    <lineage>
        <taxon>Bacteria</taxon>
        <taxon>Bacillati</taxon>
        <taxon>Actinomycetota</taxon>
        <taxon>Actinomycetes</taxon>
        <taxon>Mycobacteriales</taxon>
        <taxon>Tsukamurellaceae</taxon>
        <taxon>Tsukamurella</taxon>
    </lineage>
</organism>
<evidence type="ECO:0000313" key="4">
    <source>
        <dbReference type="Proteomes" id="UP000001213"/>
    </source>
</evidence>
<accession>D5UXI7</accession>
<feature type="region of interest" description="Disordered" evidence="1">
    <location>
        <begin position="25"/>
        <end position="59"/>
    </location>
</feature>
<keyword evidence="3" id="KW-0449">Lipoprotein</keyword>
<protein>
    <submittedName>
        <fullName evidence="3">Putative lipoprotein</fullName>
    </submittedName>
</protein>
<reference evidence="3 4" key="2">
    <citation type="journal article" date="2011" name="Stand. Genomic Sci.">
        <title>Complete genome sequence of Tsukamurella paurometabola type strain (no. 33).</title>
        <authorList>
            <person name="Munk A.C."/>
            <person name="Lapidus A."/>
            <person name="Lucas S."/>
            <person name="Nolan M."/>
            <person name="Tice H."/>
            <person name="Cheng J.F."/>
            <person name="Del Rio T.G."/>
            <person name="Goodwin L."/>
            <person name="Pitluck S."/>
            <person name="Liolios K."/>
            <person name="Huntemann M."/>
            <person name="Ivanova N."/>
            <person name="Mavromatis K."/>
            <person name="Mikhailova N."/>
            <person name="Pati A."/>
            <person name="Chen A."/>
            <person name="Palaniappan K."/>
            <person name="Tapia R."/>
            <person name="Han C."/>
            <person name="Land M."/>
            <person name="Hauser L."/>
            <person name="Chang Y.J."/>
            <person name="Jeffries C.D."/>
            <person name="Brettin T."/>
            <person name="Yasawong M."/>
            <person name="Brambilla E.M."/>
            <person name="Rohde M."/>
            <person name="Sikorski J."/>
            <person name="Goker M."/>
            <person name="Detter J.C."/>
            <person name="Woyke T."/>
            <person name="Bristow J."/>
            <person name="Eisen J.A."/>
            <person name="Markowitz V."/>
            <person name="Hugenholtz P."/>
            <person name="Kyrpides N.C."/>
            <person name="Klenk H.P."/>
        </authorList>
    </citation>
    <scope>NUCLEOTIDE SEQUENCE [LARGE SCALE GENOMIC DNA]</scope>
    <source>
        <strain evidence="4">ATCC 8368 / DSM 20162 / CCUG 35730 / CIP 100753 / JCM 10117 / KCTC 9821 / NBRC 16120 / NCIMB 702349 / NCTC 13040</strain>
    </source>
</reference>
<feature type="compositionally biased region" description="Low complexity" evidence="1">
    <location>
        <begin position="29"/>
        <end position="59"/>
    </location>
</feature>
<keyword evidence="2" id="KW-0732">Signal</keyword>